<dbReference type="SUPFAM" id="SSF56349">
    <property type="entry name" value="DNA breaking-rejoining enzymes"/>
    <property type="match status" value="1"/>
</dbReference>
<comment type="caution">
    <text evidence="4">The sequence shown here is derived from an EMBL/GenBank/DDBJ whole genome shotgun (WGS) entry which is preliminary data.</text>
</comment>
<gene>
    <name evidence="4" type="ORF">HGB48_36865</name>
</gene>
<name>A0A846ZEN1_9ACTN</name>
<dbReference type="InterPro" id="IPR002104">
    <property type="entry name" value="Integrase_catalytic"/>
</dbReference>
<proteinExistence type="predicted"/>
<organism evidence="4 5">
    <name type="scientific">Actinomadura latina</name>
    <dbReference type="NCBI Taxonomy" id="163603"/>
    <lineage>
        <taxon>Bacteria</taxon>
        <taxon>Bacillati</taxon>
        <taxon>Actinomycetota</taxon>
        <taxon>Actinomycetes</taxon>
        <taxon>Streptosporangiales</taxon>
        <taxon>Thermomonosporaceae</taxon>
        <taxon>Actinomadura</taxon>
    </lineage>
</organism>
<evidence type="ECO:0000259" key="3">
    <source>
        <dbReference type="PROSITE" id="PS51898"/>
    </source>
</evidence>
<dbReference type="InterPro" id="IPR011010">
    <property type="entry name" value="DNA_brk_join_enz"/>
</dbReference>
<dbReference type="InterPro" id="IPR050090">
    <property type="entry name" value="Tyrosine_recombinase_XerCD"/>
</dbReference>
<dbReference type="GO" id="GO:0003677">
    <property type="term" value="F:DNA binding"/>
    <property type="evidence" value="ECO:0007669"/>
    <property type="project" value="InterPro"/>
</dbReference>
<protein>
    <submittedName>
        <fullName evidence="4">Tyrosine-type recombinase/integrase</fullName>
    </submittedName>
</protein>
<dbReference type="PROSITE" id="PS51898">
    <property type="entry name" value="TYR_RECOMBINASE"/>
    <property type="match status" value="1"/>
</dbReference>
<feature type="compositionally biased region" description="Pro residues" evidence="2">
    <location>
        <begin position="292"/>
        <end position="301"/>
    </location>
</feature>
<dbReference type="Pfam" id="PF00589">
    <property type="entry name" value="Phage_integrase"/>
    <property type="match status" value="1"/>
</dbReference>
<dbReference type="Gene3D" id="1.10.443.10">
    <property type="entry name" value="Intergrase catalytic core"/>
    <property type="match status" value="1"/>
</dbReference>
<sequence length="301" mass="32868">MSACLHRLAAMLHTAAGREPGPAPGERFPWAELRAEHTAGLRALIGGQTVDGPDGEPVPWSPAYRNLHLSALRGVLRTAWRLRGMSTDDYQRAAAVRNFRGTRLPAGRSVHAAEFTALLAACAADRSPAGVRDAALLAVLYTTGARRAEVASLRREDYDPGERSLRITGKGDKQRIEYVHEGAAALLGAWLAADDRTSGPLFKPVHRSGAVQHRPMTDAAVRNAVVKRRKEASLPPVTPHDFRRTFIGDLLDQGVDLATVQHLVGHASPATTARYDRRPERRRRSAVDKLPFPSPEPRPRP</sequence>
<dbReference type="PANTHER" id="PTHR30349:SF90">
    <property type="entry name" value="TYROSINE RECOMBINASE XERD"/>
    <property type="match status" value="1"/>
</dbReference>
<keyword evidence="1" id="KW-0233">DNA recombination</keyword>
<evidence type="ECO:0000256" key="2">
    <source>
        <dbReference type="SAM" id="MobiDB-lite"/>
    </source>
</evidence>
<dbReference type="AlphaFoldDB" id="A0A846ZEN1"/>
<reference evidence="4 5" key="1">
    <citation type="submission" date="2020-04" db="EMBL/GenBank/DDBJ databases">
        <title>MicrobeNet Type strains.</title>
        <authorList>
            <person name="Nicholson A.C."/>
        </authorList>
    </citation>
    <scope>NUCLEOTIDE SEQUENCE [LARGE SCALE GENOMIC DNA]</scope>
    <source>
        <strain evidence="4 5">ATCC BAA-277</strain>
    </source>
</reference>
<evidence type="ECO:0000313" key="4">
    <source>
        <dbReference type="EMBL" id="NKZ09268.1"/>
    </source>
</evidence>
<dbReference type="GO" id="GO:0015074">
    <property type="term" value="P:DNA integration"/>
    <property type="evidence" value="ECO:0007669"/>
    <property type="project" value="InterPro"/>
</dbReference>
<feature type="domain" description="Tyr recombinase" evidence="3">
    <location>
        <begin position="103"/>
        <end position="288"/>
    </location>
</feature>
<keyword evidence="5" id="KW-1185">Reference proteome</keyword>
<feature type="region of interest" description="Disordered" evidence="2">
    <location>
        <begin position="269"/>
        <end position="301"/>
    </location>
</feature>
<accession>A0A846ZEN1</accession>
<dbReference type="GO" id="GO:0006310">
    <property type="term" value="P:DNA recombination"/>
    <property type="evidence" value="ECO:0007669"/>
    <property type="project" value="UniProtKB-KW"/>
</dbReference>
<evidence type="ECO:0000313" key="5">
    <source>
        <dbReference type="Proteomes" id="UP000579250"/>
    </source>
</evidence>
<dbReference type="Proteomes" id="UP000579250">
    <property type="component" value="Unassembled WGS sequence"/>
</dbReference>
<dbReference type="EMBL" id="JAAXPI010000150">
    <property type="protein sequence ID" value="NKZ09268.1"/>
    <property type="molecule type" value="Genomic_DNA"/>
</dbReference>
<evidence type="ECO:0000256" key="1">
    <source>
        <dbReference type="ARBA" id="ARBA00023172"/>
    </source>
</evidence>
<dbReference type="InterPro" id="IPR013762">
    <property type="entry name" value="Integrase-like_cat_sf"/>
</dbReference>
<dbReference type="PANTHER" id="PTHR30349">
    <property type="entry name" value="PHAGE INTEGRASE-RELATED"/>
    <property type="match status" value="1"/>
</dbReference>